<evidence type="ECO:0000313" key="4">
    <source>
        <dbReference type="Proteomes" id="UP000887575"/>
    </source>
</evidence>
<sequence>MQNSEKANIHPQCMLVGSKREQLPDVPAVYFVAPNDENVELLCNDLKLGLYENFYRNFISPLSRPRPEILATAAVNGGAISQVQKVVDQYLNFISLEDDLFVLKRYPEASPMSYYAINDPSTSDAQMESMIESIADGLFSMCATLGLVPVIRASKDNAAEQIAIRLDQKLRDNLRDARNNHCLMRLFLLVVFNGWLFQRFLELGTRPGADEDLKASDFSYEATKYGFDEAHGKDQDDTAFNETFPENTIVCYTDGSFQAGVPREAVDSSAYAGFFGEGNILNFAVRLEGLEKATLSNKKRIPEDDCATYIEIVAVKTALEKLAALPGSTDMDVIVRTDSMNTIQGLKKRNKLKIEDLRKGIDSIKKVVSNYPRGVLFQHVYSHNGDAGNEMADAMASRARKGCTSEKDYQLEEKLVKREKKYSRHGKVKSQYERAFNDEGNPTSKRYVFIKQNGEAEKRDE</sequence>
<dbReference type="SUPFAM" id="SSF53098">
    <property type="entry name" value="Ribonuclease H-like"/>
    <property type="match status" value="1"/>
</dbReference>
<dbReference type="GO" id="GO:0004523">
    <property type="term" value="F:RNA-DNA hybrid ribonuclease activity"/>
    <property type="evidence" value="ECO:0007669"/>
    <property type="project" value="InterPro"/>
</dbReference>
<dbReference type="Gene3D" id="3.30.420.10">
    <property type="entry name" value="Ribonuclease H-like superfamily/Ribonuclease H"/>
    <property type="match status" value="1"/>
</dbReference>
<evidence type="ECO:0000259" key="3">
    <source>
        <dbReference type="PROSITE" id="PS50879"/>
    </source>
</evidence>
<protein>
    <recommendedName>
        <fullName evidence="3">RNase H type-1 domain-containing protein</fullName>
    </recommendedName>
</protein>
<comment type="similarity">
    <text evidence="1">Belongs to the STXBP/unc-18/SEC1 family.</text>
</comment>
<reference evidence="5" key="1">
    <citation type="submission" date="2024-02" db="UniProtKB">
        <authorList>
            <consortium name="WormBaseParasite"/>
        </authorList>
    </citation>
    <scope>IDENTIFICATION</scope>
</reference>
<dbReference type="GO" id="GO:0003676">
    <property type="term" value="F:nucleic acid binding"/>
    <property type="evidence" value="ECO:0007669"/>
    <property type="project" value="InterPro"/>
</dbReference>
<dbReference type="InterPro" id="IPR002156">
    <property type="entry name" value="RNaseH_domain"/>
</dbReference>
<dbReference type="SUPFAM" id="SSF56815">
    <property type="entry name" value="Sec1/munc18-like (SM) proteins"/>
    <property type="match status" value="1"/>
</dbReference>
<dbReference type="WBParaSite" id="MBELARI_LOCUS18961.3">
    <property type="protein sequence ID" value="MBELARI_LOCUS18961.3"/>
    <property type="gene ID" value="MBELARI_LOCUS18961"/>
</dbReference>
<proteinExistence type="inferred from homology"/>
<dbReference type="Gene3D" id="3.40.50.1910">
    <property type="match status" value="1"/>
</dbReference>
<dbReference type="InterPro" id="IPR043154">
    <property type="entry name" value="Sec-1-like_dom1"/>
</dbReference>
<feature type="region of interest" description="Disordered" evidence="2">
    <location>
        <begin position="422"/>
        <end position="461"/>
    </location>
</feature>
<dbReference type="InterPro" id="IPR036397">
    <property type="entry name" value="RNaseH_sf"/>
</dbReference>
<dbReference type="Pfam" id="PF00075">
    <property type="entry name" value="RNase_H"/>
    <property type="match status" value="1"/>
</dbReference>
<dbReference type="Pfam" id="PF00995">
    <property type="entry name" value="Sec1"/>
    <property type="match status" value="1"/>
</dbReference>
<dbReference type="Gene3D" id="3.40.50.2060">
    <property type="match status" value="1"/>
</dbReference>
<keyword evidence="4" id="KW-1185">Reference proteome</keyword>
<dbReference type="PROSITE" id="PS50879">
    <property type="entry name" value="RNASE_H_1"/>
    <property type="match status" value="1"/>
</dbReference>
<organism evidence="4 5">
    <name type="scientific">Mesorhabditis belari</name>
    <dbReference type="NCBI Taxonomy" id="2138241"/>
    <lineage>
        <taxon>Eukaryota</taxon>
        <taxon>Metazoa</taxon>
        <taxon>Ecdysozoa</taxon>
        <taxon>Nematoda</taxon>
        <taxon>Chromadorea</taxon>
        <taxon>Rhabditida</taxon>
        <taxon>Rhabditina</taxon>
        <taxon>Rhabditomorpha</taxon>
        <taxon>Rhabditoidea</taxon>
        <taxon>Rhabditidae</taxon>
        <taxon>Mesorhabditinae</taxon>
        <taxon>Mesorhabditis</taxon>
    </lineage>
</organism>
<dbReference type="InterPro" id="IPR001619">
    <property type="entry name" value="Sec1-like"/>
</dbReference>
<evidence type="ECO:0000256" key="2">
    <source>
        <dbReference type="SAM" id="MobiDB-lite"/>
    </source>
</evidence>
<dbReference type="InterPro" id="IPR012337">
    <property type="entry name" value="RNaseH-like_sf"/>
</dbReference>
<name>A0AAF3EXZ5_9BILA</name>
<dbReference type="AlphaFoldDB" id="A0AAF3EXZ5"/>
<feature type="domain" description="RNase H type-1" evidence="3">
    <location>
        <begin position="245"/>
        <end position="401"/>
    </location>
</feature>
<evidence type="ECO:0000256" key="1">
    <source>
        <dbReference type="ARBA" id="ARBA00009884"/>
    </source>
</evidence>
<dbReference type="GO" id="GO:0016192">
    <property type="term" value="P:vesicle-mediated transport"/>
    <property type="evidence" value="ECO:0007669"/>
    <property type="project" value="InterPro"/>
</dbReference>
<dbReference type="PANTHER" id="PTHR11679">
    <property type="entry name" value="VESICLE PROTEIN SORTING-ASSOCIATED"/>
    <property type="match status" value="1"/>
</dbReference>
<dbReference type="Proteomes" id="UP000887575">
    <property type="component" value="Unassembled WGS sequence"/>
</dbReference>
<evidence type="ECO:0000313" key="5">
    <source>
        <dbReference type="WBParaSite" id="MBELARI_LOCUS18961.3"/>
    </source>
</evidence>
<dbReference type="InterPro" id="IPR027482">
    <property type="entry name" value="Sec1-like_dom2"/>
</dbReference>
<dbReference type="InterPro" id="IPR036045">
    <property type="entry name" value="Sec1-like_sf"/>
</dbReference>
<accession>A0AAF3EXZ5</accession>